<evidence type="ECO:0000256" key="1">
    <source>
        <dbReference type="SAM" id="MobiDB-lite"/>
    </source>
</evidence>
<accession>A0AAV7LYT8</accession>
<feature type="compositionally biased region" description="Basic residues" evidence="1">
    <location>
        <begin position="48"/>
        <end position="60"/>
    </location>
</feature>
<reference evidence="2" key="1">
    <citation type="journal article" date="2022" name="bioRxiv">
        <title>Sequencing and chromosome-scale assembly of the giantPleurodeles waltlgenome.</title>
        <authorList>
            <person name="Brown T."/>
            <person name="Elewa A."/>
            <person name="Iarovenko S."/>
            <person name="Subramanian E."/>
            <person name="Araus A.J."/>
            <person name="Petzold A."/>
            <person name="Susuki M."/>
            <person name="Suzuki K.-i.T."/>
            <person name="Hayashi T."/>
            <person name="Toyoda A."/>
            <person name="Oliveira C."/>
            <person name="Osipova E."/>
            <person name="Leigh N.D."/>
            <person name="Simon A."/>
            <person name="Yun M.H."/>
        </authorList>
    </citation>
    <scope>NUCLEOTIDE SEQUENCE</scope>
    <source>
        <strain evidence="2">20211129_DDA</strain>
        <tissue evidence="2">Liver</tissue>
    </source>
</reference>
<gene>
    <name evidence="2" type="ORF">NDU88_005965</name>
</gene>
<evidence type="ECO:0000313" key="3">
    <source>
        <dbReference type="Proteomes" id="UP001066276"/>
    </source>
</evidence>
<proteinExistence type="predicted"/>
<organism evidence="2 3">
    <name type="scientific">Pleurodeles waltl</name>
    <name type="common">Iberian ribbed newt</name>
    <dbReference type="NCBI Taxonomy" id="8319"/>
    <lineage>
        <taxon>Eukaryota</taxon>
        <taxon>Metazoa</taxon>
        <taxon>Chordata</taxon>
        <taxon>Craniata</taxon>
        <taxon>Vertebrata</taxon>
        <taxon>Euteleostomi</taxon>
        <taxon>Amphibia</taxon>
        <taxon>Batrachia</taxon>
        <taxon>Caudata</taxon>
        <taxon>Salamandroidea</taxon>
        <taxon>Salamandridae</taxon>
        <taxon>Pleurodelinae</taxon>
        <taxon>Pleurodeles</taxon>
    </lineage>
</organism>
<evidence type="ECO:0000313" key="2">
    <source>
        <dbReference type="EMBL" id="KAJ1092855.1"/>
    </source>
</evidence>
<dbReference type="EMBL" id="JANPWB010000015">
    <property type="protein sequence ID" value="KAJ1092855.1"/>
    <property type="molecule type" value="Genomic_DNA"/>
</dbReference>
<dbReference type="AlphaFoldDB" id="A0AAV7LYT8"/>
<protein>
    <submittedName>
        <fullName evidence="2">Uncharacterized protein</fullName>
    </submittedName>
</protein>
<comment type="caution">
    <text evidence="2">The sequence shown here is derived from an EMBL/GenBank/DDBJ whole genome shotgun (WGS) entry which is preliminary data.</text>
</comment>
<sequence>MGVRSARHAKAARGNPEGKINTGEKNKARAEAPDMGVRSACRSCTGKVGRRRSYKQKTRTRPSYNSKEEST</sequence>
<feature type="compositionally biased region" description="Basic residues" evidence="1">
    <location>
        <begin position="1"/>
        <end position="11"/>
    </location>
</feature>
<keyword evidence="3" id="KW-1185">Reference proteome</keyword>
<name>A0AAV7LYT8_PLEWA</name>
<feature type="compositionally biased region" description="Basic and acidic residues" evidence="1">
    <location>
        <begin position="22"/>
        <end position="32"/>
    </location>
</feature>
<feature type="region of interest" description="Disordered" evidence="1">
    <location>
        <begin position="1"/>
        <end position="71"/>
    </location>
</feature>
<dbReference type="Proteomes" id="UP001066276">
    <property type="component" value="Chromosome 11"/>
</dbReference>